<dbReference type="PROSITE" id="PS52039">
    <property type="entry name" value="TOPO_IA_2"/>
    <property type="match status" value="1"/>
</dbReference>
<keyword evidence="9 10" id="KW-0413">Isomerase</keyword>
<dbReference type="InterPro" id="IPR013497">
    <property type="entry name" value="Topo_IA_cen"/>
</dbReference>
<feature type="region of interest" description="Disordered" evidence="11">
    <location>
        <begin position="651"/>
        <end position="672"/>
    </location>
</feature>
<feature type="compositionally biased region" description="Basic residues" evidence="11">
    <location>
        <begin position="879"/>
        <end position="899"/>
    </location>
</feature>
<feature type="domain" description="Topo IA-type catalytic" evidence="13">
    <location>
        <begin position="134"/>
        <end position="572"/>
    </location>
</feature>
<evidence type="ECO:0000313" key="14">
    <source>
        <dbReference type="EMBL" id="TPG59781.1"/>
    </source>
</evidence>
<dbReference type="InterPro" id="IPR023405">
    <property type="entry name" value="Topo_IA_core_domain"/>
</dbReference>
<feature type="site" description="Interaction with DNA" evidence="10">
    <location>
        <position position="148"/>
    </location>
</feature>
<dbReference type="InterPro" id="IPR034149">
    <property type="entry name" value="TOPRIM_TopoI"/>
</dbReference>
<feature type="compositionally biased region" description="Low complexity" evidence="11">
    <location>
        <begin position="861"/>
        <end position="878"/>
    </location>
</feature>
<evidence type="ECO:0000256" key="4">
    <source>
        <dbReference type="ARBA" id="ARBA00022771"/>
    </source>
</evidence>
<feature type="site" description="Interaction with DNA" evidence="10">
    <location>
        <position position="308"/>
    </location>
</feature>
<dbReference type="Gene3D" id="1.10.290.10">
    <property type="entry name" value="Topoisomerase I, domain 4"/>
    <property type="match status" value="1"/>
</dbReference>
<reference evidence="14 15" key="1">
    <citation type="journal article" date="2019" name="Environ. Microbiol.">
        <title>Species interactions and distinct microbial communities in high Arctic permafrost affected cryosols are associated with the CH4 and CO2 gas fluxes.</title>
        <authorList>
            <person name="Altshuler I."/>
            <person name="Hamel J."/>
            <person name="Turney S."/>
            <person name="Magnuson E."/>
            <person name="Levesque R."/>
            <person name="Greer C."/>
            <person name="Whyte L.G."/>
        </authorList>
    </citation>
    <scope>NUCLEOTIDE SEQUENCE [LARGE SCALE GENOMIC DNA]</scope>
    <source>
        <strain evidence="14 15">S9.3B</strain>
    </source>
</reference>
<evidence type="ECO:0000256" key="5">
    <source>
        <dbReference type="ARBA" id="ARBA00022833"/>
    </source>
</evidence>
<organism evidence="14 15">
    <name type="scientific">Muricoccus nepalensis</name>
    <dbReference type="NCBI Taxonomy" id="1854500"/>
    <lineage>
        <taxon>Bacteria</taxon>
        <taxon>Pseudomonadati</taxon>
        <taxon>Pseudomonadota</taxon>
        <taxon>Alphaproteobacteria</taxon>
        <taxon>Acetobacterales</taxon>
        <taxon>Roseomonadaceae</taxon>
        <taxon>Muricoccus</taxon>
    </lineage>
</organism>
<dbReference type="PRINTS" id="PR00417">
    <property type="entry name" value="PRTPISMRASEI"/>
</dbReference>
<comment type="similarity">
    <text evidence="2 10">Belongs to the type IA topoisomerase family.</text>
</comment>
<keyword evidence="4" id="KW-0863">Zinc-finger</keyword>
<dbReference type="CDD" id="cd00186">
    <property type="entry name" value="TOP1Ac"/>
    <property type="match status" value="1"/>
</dbReference>
<feature type="compositionally biased region" description="Basic and acidic residues" evidence="11">
    <location>
        <begin position="436"/>
        <end position="445"/>
    </location>
</feature>
<dbReference type="InterPro" id="IPR025589">
    <property type="entry name" value="Toprim_C_rpt"/>
</dbReference>
<dbReference type="InterPro" id="IPR013825">
    <property type="entry name" value="Topo_IA_cen_sub2"/>
</dbReference>
<feature type="region of interest" description="Disordered" evidence="11">
    <location>
        <begin position="436"/>
        <end position="473"/>
    </location>
</feature>
<evidence type="ECO:0000256" key="6">
    <source>
        <dbReference type="ARBA" id="ARBA00022842"/>
    </source>
</evidence>
<comment type="catalytic activity">
    <reaction evidence="1 10">
        <text>ATP-independent breakage of single-stranded DNA, followed by passage and rejoining.</text>
        <dbReference type="EC" id="5.6.2.1"/>
    </reaction>
</comment>
<dbReference type="HAMAP" id="MF_00952">
    <property type="entry name" value="Topoisom_1_prok"/>
    <property type="match status" value="1"/>
</dbReference>
<evidence type="ECO:0000256" key="1">
    <source>
        <dbReference type="ARBA" id="ARBA00000213"/>
    </source>
</evidence>
<evidence type="ECO:0000259" key="13">
    <source>
        <dbReference type="PROSITE" id="PS52039"/>
    </source>
</evidence>
<dbReference type="PROSITE" id="PS00396">
    <property type="entry name" value="TOPO_IA_1"/>
    <property type="match status" value="1"/>
</dbReference>
<dbReference type="SUPFAM" id="SSF57783">
    <property type="entry name" value="Zinc beta-ribbon"/>
    <property type="match status" value="1"/>
</dbReference>
<dbReference type="SMART" id="SM00437">
    <property type="entry name" value="TOP1Ac"/>
    <property type="match status" value="1"/>
</dbReference>
<dbReference type="EC" id="5.6.2.1" evidence="10"/>
<dbReference type="InterPro" id="IPR023406">
    <property type="entry name" value="Topo_IA_AS"/>
</dbReference>
<feature type="region of interest" description="Interaction with DNA" evidence="10">
    <location>
        <begin position="168"/>
        <end position="173"/>
    </location>
</feature>
<name>A0A502GDF5_9PROT</name>
<dbReference type="InterPro" id="IPR013498">
    <property type="entry name" value="Topo_IA_Znf"/>
</dbReference>
<dbReference type="InterPro" id="IPR000380">
    <property type="entry name" value="Topo_IA"/>
</dbReference>
<dbReference type="InterPro" id="IPR005733">
    <property type="entry name" value="TopoI_bac-type"/>
</dbReference>
<dbReference type="GO" id="GO:0005694">
    <property type="term" value="C:chromosome"/>
    <property type="evidence" value="ECO:0007669"/>
    <property type="project" value="InterPro"/>
</dbReference>
<comment type="subunit">
    <text evidence="10">Monomer.</text>
</comment>
<feature type="site" description="Interaction with DNA" evidence="10">
    <location>
        <position position="504"/>
    </location>
</feature>
<dbReference type="GO" id="GO:0003917">
    <property type="term" value="F:DNA topoisomerase type I (single strand cut, ATP-independent) activity"/>
    <property type="evidence" value="ECO:0007669"/>
    <property type="project" value="UniProtKB-UniRule"/>
</dbReference>
<comment type="caution">
    <text evidence="10">Lacks conserved residue(s) required for the propagation of feature annotation.</text>
</comment>
<dbReference type="InterPro" id="IPR013826">
    <property type="entry name" value="Topo_IA_cen_sub3"/>
</dbReference>
<evidence type="ECO:0000256" key="7">
    <source>
        <dbReference type="ARBA" id="ARBA00023029"/>
    </source>
</evidence>
<evidence type="ECO:0000256" key="10">
    <source>
        <dbReference type="HAMAP-Rule" id="MF_00952"/>
    </source>
</evidence>
<keyword evidence="5" id="KW-0862">Zinc</keyword>
<feature type="site" description="Interaction with DNA" evidence="10">
    <location>
        <position position="145"/>
    </location>
</feature>
<dbReference type="Gene3D" id="3.30.65.10">
    <property type="entry name" value="Bacterial Topoisomerase I, domain 1"/>
    <property type="match status" value="1"/>
</dbReference>
<accession>A0A502GDF5</accession>
<dbReference type="PROSITE" id="PS50880">
    <property type="entry name" value="TOPRIM"/>
    <property type="match status" value="1"/>
</dbReference>
<feature type="domain" description="Toprim" evidence="12">
    <location>
        <begin position="2"/>
        <end position="118"/>
    </location>
</feature>
<keyword evidence="15" id="KW-1185">Reference proteome</keyword>
<dbReference type="Gene3D" id="1.10.460.10">
    <property type="entry name" value="Topoisomerase I, domain 2"/>
    <property type="match status" value="1"/>
</dbReference>
<dbReference type="GO" id="GO:0003677">
    <property type="term" value="F:DNA binding"/>
    <property type="evidence" value="ECO:0007669"/>
    <property type="project" value="UniProtKB-KW"/>
</dbReference>
<feature type="site" description="Interaction with DNA" evidence="10">
    <location>
        <position position="144"/>
    </location>
</feature>
<proteinExistence type="inferred from homology"/>
<dbReference type="InterPro" id="IPR003601">
    <property type="entry name" value="Topo_IA_2"/>
</dbReference>
<dbReference type="PANTHER" id="PTHR42785">
    <property type="entry name" value="DNA TOPOISOMERASE, TYPE IA, CORE"/>
    <property type="match status" value="1"/>
</dbReference>
<evidence type="ECO:0000256" key="9">
    <source>
        <dbReference type="ARBA" id="ARBA00023235"/>
    </source>
</evidence>
<dbReference type="InterPro" id="IPR028612">
    <property type="entry name" value="Topoisom_1_IA"/>
</dbReference>
<dbReference type="AlphaFoldDB" id="A0A502GDF5"/>
<evidence type="ECO:0000256" key="2">
    <source>
        <dbReference type="ARBA" id="ARBA00009446"/>
    </source>
</evidence>
<evidence type="ECO:0000313" key="15">
    <source>
        <dbReference type="Proteomes" id="UP000317078"/>
    </source>
</evidence>
<comment type="caution">
    <text evidence="14">The sequence shown here is derived from an EMBL/GenBank/DDBJ whole genome shotgun (WGS) entry which is preliminary data.</text>
</comment>
<evidence type="ECO:0000259" key="12">
    <source>
        <dbReference type="PROSITE" id="PS50880"/>
    </source>
</evidence>
<dbReference type="Pfam" id="PF01396">
    <property type="entry name" value="Zn_ribbon_Top1"/>
    <property type="match status" value="1"/>
</dbReference>
<dbReference type="NCBIfam" id="TIGR01051">
    <property type="entry name" value="topA_bact"/>
    <property type="match status" value="1"/>
</dbReference>
<gene>
    <name evidence="10 14" type="primary">topA</name>
    <name evidence="14" type="ORF">EAH89_06055</name>
</gene>
<dbReference type="SUPFAM" id="SSF56712">
    <property type="entry name" value="Prokaryotic type I DNA topoisomerase"/>
    <property type="match status" value="1"/>
</dbReference>
<feature type="region of interest" description="Disordered" evidence="11">
    <location>
        <begin position="687"/>
        <end position="710"/>
    </location>
</feature>
<dbReference type="Gene3D" id="2.70.20.10">
    <property type="entry name" value="Topoisomerase I, domain 3"/>
    <property type="match status" value="1"/>
</dbReference>
<dbReference type="OrthoDB" id="9804262at2"/>
<keyword evidence="3" id="KW-0479">Metal-binding</keyword>
<dbReference type="GO" id="GO:0008270">
    <property type="term" value="F:zinc ion binding"/>
    <property type="evidence" value="ECO:0007669"/>
    <property type="project" value="UniProtKB-KW"/>
</dbReference>
<protein>
    <recommendedName>
        <fullName evidence="10">DNA topoisomerase 1</fullName>
        <ecNumber evidence="10">5.6.2.1</ecNumber>
    </recommendedName>
    <alternativeName>
        <fullName evidence="10">DNA topoisomerase I</fullName>
    </alternativeName>
</protein>
<evidence type="ECO:0000256" key="8">
    <source>
        <dbReference type="ARBA" id="ARBA00023125"/>
    </source>
</evidence>
<dbReference type="InterPro" id="IPR003602">
    <property type="entry name" value="Topo_IA_DNA-bd_dom"/>
</dbReference>
<keyword evidence="8 10" id="KW-0238">DNA-binding</keyword>
<dbReference type="Pfam" id="PF01751">
    <property type="entry name" value="Toprim"/>
    <property type="match status" value="1"/>
</dbReference>
<keyword evidence="7 10" id="KW-0799">Topoisomerase</keyword>
<dbReference type="Pfam" id="PF13368">
    <property type="entry name" value="Toprim_C_rpt"/>
    <property type="match status" value="3"/>
</dbReference>
<comment type="function">
    <text evidence="10">Releases the supercoiling and torsional tension of DNA, which is introduced during the DNA replication and transcription, by transiently cleaving and rejoining one strand of the DNA duplex. Introduces a single-strand break via transesterification at a target site in duplex DNA. The scissile phosphodiester is attacked by the catalytic tyrosine of the enzyme, resulting in the formation of a DNA-(5'-phosphotyrosyl)-enzyme intermediate and the expulsion of a 3'-OH DNA strand. The free DNA strand then undergoes passage around the unbroken strand, thus removing DNA supercoils. Finally, in the religation step, the DNA 3'-OH attacks the covalent intermediate to expel the active-site tyrosine and restore the DNA phosphodiester backbone.</text>
</comment>
<dbReference type="SMART" id="SM00493">
    <property type="entry name" value="TOPRIM"/>
    <property type="match status" value="1"/>
</dbReference>
<feature type="active site" description="O-(5'-phospho-DNA)-tyrosine intermediate" evidence="10">
    <location>
        <position position="306"/>
    </location>
</feature>
<dbReference type="Proteomes" id="UP000317078">
    <property type="component" value="Unassembled WGS sequence"/>
</dbReference>
<feature type="compositionally biased region" description="Low complexity" evidence="11">
    <location>
        <begin position="900"/>
        <end position="914"/>
    </location>
</feature>
<dbReference type="Pfam" id="PF01131">
    <property type="entry name" value="Topoisom_bac"/>
    <property type="match status" value="1"/>
</dbReference>
<dbReference type="CDD" id="cd03363">
    <property type="entry name" value="TOPRIM_TopoIA_TopoI"/>
    <property type="match status" value="1"/>
</dbReference>
<dbReference type="GO" id="GO:0006265">
    <property type="term" value="P:DNA topological change"/>
    <property type="evidence" value="ECO:0007669"/>
    <property type="project" value="UniProtKB-UniRule"/>
</dbReference>
<dbReference type="InterPro" id="IPR006171">
    <property type="entry name" value="TOPRIM_dom"/>
</dbReference>
<dbReference type="RefSeq" id="WP_140881879.1">
    <property type="nucleotide sequence ID" value="NZ_RCZP01000003.1"/>
</dbReference>
<dbReference type="InterPro" id="IPR013824">
    <property type="entry name" value="Topo_IA_cen_sub1"/>
</dbReference>
<feature type="region of interest" description="Disordered" evidence="11">
    <location>
        <begin position="838"/>
        <end position="914"/>
    </location>
</feature>
<dbReference type="PANTHER" id="PTHR42785:SF1">
    <property type="entry name" value="DNA TOPOISOMERASE"/>
    <property type="match status" value="1"/>
</dbReference>
<dbReference type="SMART" id="SM00436">
    <property type="entry name" value="TOP1Bc"/>
    <property type="match status" value="1"/>
</dbReference>
<keyword evidence="6" id="KW-0460">Magnesium</keyword>
<sequence length="914" mass="100353">MTDVVVVESPAKAKTINKYLGDGYTVLASFGHVRDLPAKDGSVRPEEDFAMDWSSEERGERQVREIVQALKAGGSKRLYLATDPDREGEAISWHVRQMLEGRKALKGIEVHRITFNEITKRAIQHAIEHPRDLDIPLIDAYLARRALDYLVGFTLSPVLWRKLPGSRSAGRVQSVALRLITDREAEIEVFKPREYWTIEAAFRTPAGAPFTARLTHLEGKRLDQFDLADEAAAARAKGLVEGGSFTVSAVEKKRTRRNPPPPFTTSTLQQESSRKLGFGAQATMRLAQQLYEGVDIGGETVGLITYMRTDGVQMSREAIGEIRDHVKEAFGEPYLPAAPREYATKAKNAQEAHEAVRPTDVRRTPQDVARYLNPEQRRLYDLVWKRAVASQMQSAEMDQTAVDIDDAAGRARLRATGQVIAFDGYLKLYREDIDDPRQAADDENRTLPPIAQGEEPRRDSVTSTQHFTQPPPRYSEASLVKKMEELGIGRPSTYASILQTLQDREYVRIDQRRFIPEDRGRLVTAFLVSFFERYVDTNFTAALEEKLDDISGGRADWRAVMHEFWDQFRQAVDATKDLKISDVIDALDEDLGPHFFPAREGGTDPRACPTCVNEHRLGGRLGLRLGRTGAFIGCSNYPECRYTRPLVVPSADGEDAGNEGPRALGTDPATGQEVSLRRGPYGLYAQLGEPGTDEKGKLTKPRRASLPRGMDPETLTIDRALALLNMPRVVGLHPETGEEITANLGRFGPYLKMGALSQSVQADDDILSLGMNRAMELLANAKPRGIVLGNHPKDAAPVEVKRGRFGPYAQHGNTVASLPRGVQMEDFTLDQAVALLAEKGKPLPPKKGPGGKKAPARKAAAKPAAEAAPAPAKAAPKPAAKKAPAKKAPAKKPAAKKVPAKAAPKAKAAAKGQG</sequence>
<dbReference type="Gene3D" id="3.40.50.140">
    <property type="match status" value="1"/>
</dbReference>
<dbReference type="EMBL" id="RCZP01000003">
    <property type="protein sequence ID" value="TPG59781.1"/>
    <property type="molecule type" value="Genomic_DNA"/>
</dbReference>
<evidence type="ECO:0000256" key="11">
    <source>
        <dbReference type="SAM" id="MobiDB-lite"/>
    </source>
</evidence>
<evidence type="ECO:0000256" key="3">
    <source>
        <dbReference type="ARBA" id="ARBA00022723"/>
    </source>
</evidence>
<feature type="site" description="Interaction with DNA" evidence="10">
    <location>
        <position position="32"/>
    </location>
</feature>
<feature type="site" description="Interaction with DNA" evidence="10">
    <location>
        <position position="160"/>
    </location>
</feature>